<accession>A0A5C5V6K7</accession>
<sequence length="357" mass="37916">MRFLLCNRDCQISGGTTYLLMLAEGLLAAGHNVTLAAGAGMVAERFDQLGVRRLFTVGGPLSSWVVHREAARNRPDAVVYSSRGSARDLAASVVRSTGAVGVCVLQDHVKSGGEAAALCEADVAVALERPIYDQAIAAGAPAERLHCWPRPVMRASRVDPNGAEPNRLLWMGRMSGNKSWSAFTLIEALPAIANRIPGVEVSIVGSGSRARRIRQAARDMNQQLGRDAIEVRPATNNPLADIRRATLVIGGGYTCLEALYNGRPAIASGFEWLGPVTRDRIADAYDQHFGDRSAGRTDAAGIADAVCEVHQASAAGGLHRFQPRPDWFPVDHTTLGHAEMLGDAVEAIAAPAALCLA</sequence>
<gene>
    <name evidence="1" type="ORF">KOR34_33710</name>
</gene>
<dbReference type="OrthoDB" id="9835198at2"/>
<reference evidence="1 2" key="1">
    <citation type="submission" date="2019-02" db="EMBL/GenBank/DDBJ databases">
        <title>Deep-cultivation of Planctomycetes and their phenomic and genomic characterization uncovers novel biology.</title>
        <authorList>
            <person name="Wiegand S."/>
            <person name="Jogler M."/>
            <person name="Boedeker C."/>
            <person name="Pinto D."/>
            <person name="Vollmers J."/>
            <person name="Rivas-Marin E."/>
            <person name="Kohn T."/>
            <person name="Peeters S.H."/>
            <person name="Heuer A."/>
            <person name="Rast P."/>
            <person name="Oberbeckmann S."/>
            <person name="Bunk B."/>
            <person name="Jeske O."/>
            <person name="Meyerdierks A."/>
            <person name="Storesund J.E."/>
            <person name="Kallscheuer N."/>
            <person name="Luecker S."/>
            <person name="Lage O.M."/>
            <person name="Pohl T."/>
            <person name="Merkel B.J."/>
            <person name="Hornburger P."/>
            <person name="Mueller R.-W."/>
            <person name="Bruemmer F."/>
            <person name="Labrenz M."/>
            <person name="Spormann A.M."/>
            <person name="Op Den Camp H."/>
            <person name="Overmann J."/>
            <person name="Amann R."/>
            <person name="Jetten M.S.M."/>
            <person name="Mascher T."/>
            <person name="Medema M.H."/>
            <person name="Devos D.P."/>
            <person name="Kaster A.-K."/>
            <person name="Ovreas L."/>
            <person name="Rohde M."/>
            <person name="Galperin M.Y."/>
            <person name="Jogler C."/>
        </authorList>
    </citation>
    <scope>NUCLEOTIDE SEQUENCE [LARGE SCALE GENOMIC DNA]</scope>
    <source>
        <strain evidence="1 2">KOR34</strain>
    </source>
</reference>
<keyword evidence="2" id="KW-1185">Reference proteome</keyword>
<evidence type="ECO:0000313" key="1">
    <source>
        <dbReference type="EMBL" id="TWT33539.1"/>
    </source>
</evidence>
<dbReference type="Gene3D" id="3.40.50.2000">
    <property type="entry name" value="Glycogen Phosphorylase B"/>
    <property type="match status" value="2"/>
</dbReference>
<dbReference type="AlphaFoldDB" id="A0A5C5V6K7"/>
<dbReference type="RefSeq" id="WP_146566253.1">
    <property type="nucleotide sequence ID" value="NZ_SIHJ01000002.1"/>
</dbReference>
<protein>
    <recommendedName>
        <fullName evidence="3">Glycosyltransferase subfamily 4-like N-terminal domain-containing protein</fullName>
    </recommendedName>
</protein>
<organism evidence="1 2">
    <name type="scientific">Posidoniimonas corsicana</name>
    <dbReference type="NCBI Taxonomy" id="1938618"/>
    <lineage>
        <taxon>Bacteria</taxon>
        <taxon>Pseudomonadati</taxon>
        <taxon>Planctomycetota</taxon>
        <taxon>Planctomycetia</taxon>
        <taxon>Pirellulales</taxon>
        <taxon>Lacipirellulaceae</taxon>
        <taxon>Posidoniimonas</taxon>
    </lineage>
</organism>
<evidence type="ECO:0000313" key="2">
    <source>
        <dbReference type="Proteomes" id="UP000316714"/>
    </source>
</evidence>
<proteinExistence type="predicted"/>
<dbReference type="SUPFAM" id="SSF53756">
    <property type="entry name" value="UDP-Glycosyltransferase/glycogen phosphorylase"/>
    <property type="match status" value="1"/>
</dbReference>
<name>A0A5C5V6K7_9BACT</name>
<comment type="caution">
    <text evidence="1">The sequence shown here is derived from an EMBL/GenBank/DDBJ whole genome shotgun (WGS) entry which is preliminary data.</text>
</comment>
<dbReference type="EMBL" id="SIHJ01000002">
    <property type="protein sequence ID" value="TWT33539.1"/>
    <property type="molecule type" value="Genomic_DNA"/>
</dbReference>
<evidence type="ECO:0008006" key="3">
    <source>
        <dbReference type="Google" id="ProtNLM"/>
    </source>
</evidence>
<dbReference type="Proteomes" id="UP000316714">
    <property type="component" value="Unassembled WGS sequence"/>
</dbReference>